<dbReference type="GO" id="GO:0016853">
    <property type="term" value="F:isomerase activity"/>
    <property type="evidence" value="ECO:0007669"/>
    <property type="project" value="UniProtKB-KW"/>
</dbReference>
<organism evidence="1 2">
    <name type="scientific">Halarcobacter ebronensis</name>
    <dbReference type="NCBI Taxonomy" id="1462615"/>
    <lineage>
        <taxon>Bacteria</taxon>
        <taxon>Pseudomonadati</taxon>
        <taxon>Campylobacterota</taxon>
        <taxon>Epsilonproteobacteria</taxon>
        <taxon>Campylobacterales</taxon>
        <taxon>Arcobacteraceae</taxon>
        <taxon>Halarcobacter</taxon>
    </lineage>
</organism>
<dbReference type="SUPFAM" id="SSF51905">
    <property type="entry name" value="FAD/NAD(P)-binding domain"/>
    <property type="match status" value="1"/>
</dbReference>
<dbReference type="PANTHER" id="PTHR46313">
    <property type="match status" value="1"/>
</dbReference>
<proteinExistence type="predicted"/>
<evidence type="ECO:0000313" key="2">
    <source>
        <dbReference type="Proteomes" id="UP000290172"/>
    </source>
</evidence>
<dbReference type="Gene3D" id="3.50.50.60">
    <property type="entry name" value="FAD/NAD(P)-binding domain"/>
    <property type="match status" value="1"/>
</dbReference>
<dbReference type="AlphaFoldDB" id="A0A4Q0YHK3"/>
<dbReference type="EMBL" id="PDKJ01000002">
    <property type="protein sequence ID" value="RXJ69785.1"/>
    <property type="molecule type" value="Genomic_DNA"/>
</dbReference>
<protein>
    <submittedName>
        <fullName evidence="1">Carotene isomerase</fullName>
    </submittedName>
</protein>
<dbReference type="InterPro" id="IPR045892">
    <property type="entry name" value="CrtISO-like"/>
</dbReference>
<gene>
    <name evidence="1" type="ORF">CRV08_03500</name>
</gene>
<dbReference type="RefSeq" id="WP_128979116.1">
    <property type="nucleotide sequence ID" value="NZ_PDKJ01000002.1"/>
</dbReference>
<dbReference type="PANTHER" id="PTHR46313:SF3">
    <property type="entry name" value="PROLYCOPENE ISOMERASE, CHLOROPLASTIC"/>
    <property type="match status" value="1"/>
</dbReference>
<accession>A0A4Q0YHK3</accession>
<sequence length="471" mass="54315">MKPYDLAIVGSGMGGSMLASLNKEKDVVLFEKDKNLGGCASTFKRFGSYYNAGATTFVGYEDKHIVKEIFDKALYIPDILESSVAIRVLQKDKIIDRVKDFEHFLEQINRAFPNKNNREFWQKIKELDERFWSLKKLYYAKYSLTSYIKSLNSFMVLLYNFKIDIFKSAKSFIKEVLGEISKEYKEFIDAQLLITLQTTSKDISVLSLSLGLAYPFHKVFYVNGGMESLFENLLKDINLKRKEQILKIIKEDDSYRVISDKDEYLSKSIVLNSSIYNCSELFDDKKIRNYYQNFHFCNQSAFVINFNLNCNEEFLHHYQIILDKEIPNSISKSFFISISDKNDKKMSNKGLSVTISTHSKASFWENINTQEYKKQKNITQEFIINAFLEHFETIKKEDIINISSATAKTFKRYINRSNCGGRPITLSNILQTPSCKTPFKGLYNIGDTVFAGQGWPGVAIGVKILNEEING</sequence>
<dbReference type="Pfam" id="PF13450">
    <property type="entry name" value="NAD_binding_8"/>
    <property type="match status" value="1"/>
</dbReference>
<comment type="caution">
    <text evidence="1">The sequence shown here is derived from an EMBL/GenBank/DDBJ whole genome shotgun (WGS) entry which is preliminary data.</text>
</comment>
<dbReference type="GO" id="GO:0016116">
    <property type="term" value="P:carotenoid metabolic process"/>
    <property type="evidence" value="ECO:0007669"/>
    <property type="project" value="InterPro"/>
</dbReference>
<dbReference type="Gene3D" id="3.90.660.50">
    <property type="match status" value="1"/>
</dbReference>
<dbReference type="InterPro" id="IPR036188">
    <property type="entry name" value="FAD/NAD-bd_sf"/>
</dbReference>
<evidence type="ECO:0000313" key="1">
    <source>
        <dbReference type="EMBL" id="RXJ69785.1"/>
    </source>
</evidence>
<keyword evidence="1" id="KW-0413">Isomerase</keyword>
<reference evidence="1 2" key="1">
    <citation type="submission" date="2017-10" db="EMBL/GenBank/DDBJ databases">
        <title>Genomics of the genus Arcobacter.</title>
        <authorList>
            <person name="Perez-Cataluna A."/>
            <person name="Figueras M.J."/>
        </authorList>
    </citation>
    <scope>NUCLEOTIDE SEQUENCE [LARGE SCALE GENOMIC DNA]</scope>
    <source>
        <strain evidence="1 2">CECT 8993</strain>
    </source>
</reference>
<name>A0A4Q0YHK3_9BACT</name>
<dbReference type="Proteomes" id="UP000290172">
    <property type="component" value="Unassembled WGS sequence"/>
</dbReference>